<dbReference type="Proteomes" id="UP001066276">
    <property type="component" value="Chromosome 7"/>
</dbReference>
<protein>
    <submittedName>
        <fullName evidence="2">Uncharacterized protein</fullName>
    </submittedName>
</protein>
<reference evidence="2" key="1">
    <citation type="journal article" date="2022" name="bioRxiv">
        <title>Sequencing and chromosome-scale assembly of the giantPleurodeles waltlgenome.</title>
        <authorList>
            <person name="Brown T."/>
            <person name="Elewa A."/>
            <person name="Iarovenko S."/>
            <person name="Subramanian E."/>
            <person name="Araus A.J."/>
            <person name="Petzold A."/>
            <person name="Susuki M."/>
            <person name="Suzuki K.-i.T."/>
            <person name="Hayashi T."/>
            <person name="Toyoda A."/>
            <person name="Oliveira C."/>
            <person name="Osipova E."/>
            <person name="Leigh N.D."/>
            <person name="Simon A."/>
            <person name="Yun M.H."/>
        </authorList>
    </citation>
    <scope>NUCLEOTIDE SEQUENCE</scope>
    <source>
        <strain evidence="2">20211129_DDA</strain>
        <tissue evidence="2">Liver</tissue>
    </source>
</reference>
<dbReference type="AlphaFoldDB" id="A0AAV7PPK1"/>
<gene>
    <name evidence="2" type="ORF">NDU88_006812</name>
</gene>
<dbReference type="EMBL" id="JANPWB010000011">
    <property type="protein sequence ID" value="KAJ1128433.1"/>
    <property type="molecule type" value="Genomic_DNA"/>
</dbReference>
<keyword evidence="3" id="KW-1185">Reference proteome</keyword>
<name>A0AAV7PPK1_PLEWA</name>
<feature type="compositionally biased region" description="Basic and acidic residues" evidence="1">
    <location>
        <begin position="9"/>
        <end position="20"/>
    </location>
</feature>
<evidence type="ECO:0000313" key="3">
    <source>
        <dbReference type="Proteomes" id="UP001066276"/>
    </source>
</evidence>
<accession>A0AAV7PPK1</accession>
<proteinExistence type="predicted"/>
<feature type="region of interest" description="Disordered" evidence="1">
    <location>
        <begin position="1"/>
        <end position="110"/>
    </location>
</feature>
<feature type="compositionally biased region" description="Low complexity" evidence="1">
    <location>
        <begin position="47"/>
        <end position="56"/>
    </location>
</feature>
<comment type="caution">
    <text evidence="2">The sequence shown here is derived from an EMBL/GenBank/DDBJ whole genome shotgun (WGS) entry which is preliminary data.</text>
</comment>
<feature type="region of interest" description="Disordered" evidence="1">
    <location>
        <begin position="147"/>
        <end position="170"/>
    </location>
</feature>
<organism evidence="2 3">
    <name type="scientific">Pleurodeles waltl</name>
    <name type="common">Iberian ribbed newt</name>
    <dbReference type="NCBI Taxonomy" id="8319"/>
    <lineage>
        <taxon>Eukaryota</taxon>
        <taxon>Metazoa</taxon>
        <taxon>Chordata</taxon>
        <taxon>Craniata</taxon>
        <taxon>Vertebrata</taxon>
        <taxon>Euteleostomi</taxon>
        <taxon>Amphibia</taxon>
        <taxon>Batrachia</taxon>
        <taxon>Caudata</taxon>
        <taxon>Salamandroidea</taxon>
        <taxon>Salamandridae</taxon>
        <taxon>Pleurodelinae</taxon>
        <taxon>Pleurodeles</taxon>
    </lineage>
</organism>
<evidence type="ECO:0000256" key="1">
    <source>
        <dbReference type="SAM" id="MobiDB-lite"/>
    </source>
</evidence>
<evidence type="ECO:0000313" key="2">
    <source>
        <dbReference type="EMBL" id="KAJ1128433.1"/>
    </source>
</evidence>
<feature type="non-terminal residue" evidence="2">
    <location>
        <position position="1"/>
    </location>
</feature>
<sequence length="170" mass="18155">SLQIQAVEGGRDHGAEHGARLVDSAPEGPTTNFGPDAIPHRGRTWRSARTSGAAGTRSRRRRGPSAESSRPALTGDLRPCHSTEAAAPGEDAGRAQNRKWEKGTPTGVINSKQISRRKYLLVTGQPLLLEAKPDALRLRGPPVLLLRAPREPSGVGQRGDSFMHTPPRGA</sequence>
<feature type="non-terminal residue" evidence="2">
    <location>
        <position position="170"/>
    </location>
</feature>